<accession>A0ABP3X1F7</accession>
<keyword evidence="2" id="KW-1185">Reference proteome</keyword>
<sequence>MGKINVHFWLEEENFDKEIEETRVNSIIDRKVVMIPFYNEEMKFKPYRIIGTSDVIDVRDDLNIYLEEIKENVEFYRTREYR</sequence>
<organism evidence="1 2">
    <name type="scientific">Clostridium nitritogenes</name>
    <dbReference type="NCBI Taxonomy" id="83340"/>
    <lineage>
        <taxon>Bacteria</taxon>
        <taxon>Bacillati</taxon>
        <taxon>Bacillota</taxon>
        <taxon>Clostridia</taxon>
        <taxon>Eubacteriales</taxon>
        <taxon>Clostridiaceae</taxon>
        <taxon>Clostridium</taxon>
    </lineage>
</organism>
<dbReference type="EMBL" id="BAAACO010000001">
    <property type="protein sequence ID" value="GAA0857767.1"/>
    <property type="molecule type" value="Genomic_DNA"/>
</dbReference>
<dbReference type="Proteomes" id="UP001501764">
    <property type="component" value="Unassembled WGS sequence"/>
</dbReference>
<evidence type="ECO:0000313" key="1">
    <source>
        <dbReference type="EMBL" id="GAA0857767.1"/>
    </source>
</evidence>
<gene>
    <name evidence="1" type="ORF">GCM10008916_12810</name>
</gene>
<evidence type="ECO:0000313" key="2">
    <source>
        <dbReference type="Proteomes" id="UP001501764"/>
    </source>
</evidence>
<proteinExistence type="predicted"/>
<comment type="caution">
    <text evidence="1">The sequence shown here is derived from an EMBL/GenBank/DDBJ whole genome shotgun (WGS) entry which is preliminary data.</text>
</comment>
<protein>
    <submittedName>
        <fullName evidence="1">Uncharacterized protein</fullName>
    </submittedName>
</protein>
<reference evidence="2" key="1">
    <citation type="journal article" date="2019" name="Int. J. Syst. Evol. Microbiol.">
        <title>The Global Catalogue of Microorganisms (GCM) 10K type strain sequencing project: providing services to taxonomists for standard genome sequencing and annotation.</title>
        <authorList>
            <consortium name="The Broad Institute Genomics Platform"/>
            <consortium name="The Broad Institute Genome Sequencing Center for Infectious Disease"/>
            <person name="Wu L."/>
            <person name="Ma J."/>
        </authorList>
    </citation>
    <scope>NUCLEOTIDE SEQUENCE [LARGE SCALE GENOMIC DNA]</scope>
    <source>
        <strain evidence="2">JCM 6485</strain>
    </source>
</reference>
<dbReference type="RefSeq" id="WP_346025945.1">
    <property type="nucleotide sequence ID" value="NZ_BAAACO010000001.1"/>
</dbReference>
<name>A0ABP3X1F7_9CLOT</name>